<evidence type="ECO:0000256" key="2">
    <source>
        <dbReference type="SAM" id="Phobius"/>
    </source>
</evidence>
<keyword evidence="2" id="KW-0812">Transmembrane</keyword>
<dbReference type="InterPro" id="IPR019734">
    <property type="entry name" value="TPR_rpt"/>
</dbReference>
<organism evidence="3 4">
    <name type="scientific">Flavobacterium ginsengiterrae</name>
    <dbReference type="NCBI Taxonomy" id="871695"/>
    <lineage>
        <taxon>Bacteria</taxon>
        <taxon>Pseudomonadati</taxon>
        <taxon>Bacteroidota</taxon>
        <taxon>Flavobacteriia</taxon>
        <taxon>Flavobacteriales</taxon>
        <taxon>Flavobacteriaceae</taxon>
        <taxon>Flavobacterium</taxon>
    </lineage>
</organism>
<dbReference type="RefSeq" id="WP_345144132.1">
    <property type="nucleotide sequence ID" value="NZ_BAABDU010000004.1"/>
</dbReference>
<feature type="transmembrane region" description="Helical" evidence="2">
    <location>
        <begin position="74"/>
        <end position="96"/>
    </location>
</feature>
<dbReference type="InterPro" id="IPR011990">
    <property type="entry name" value="TPR-like_helical_dom_sf"/>
</dbReference>
<feature type="transmembrane region" description="Helical" evidence="2">
    <location>
        <begin position="38"/>
        <end position="62"/>
    </location>
</feature>
<dbReference type="PROSITE" id="PS50005">
    <property type="entry name" value="TPR"/>
    <property type="match status" value="1"/>
</dbReference>
<evidence type="ECO:0000313" key="3">
    <source>
        <dbReference type="EMBL" id="GAA3768110.1"/>
    </source>
</evidence>
<sequence>MKNYLSYKKVDPVYFSSEIFFPVGILCAASFISYLLLYFIGLGFAVFFNAALAWCGYFYFYYYGRSRSGITFEFLIGFVLTAAFLLFTDYGVYTLVQYQETGIFNTLYFTIWALILFGTPIVYYIQYFGSNHYAKVKIANTYLKVYFSVYHDRELLTYIDSIAFINTSKDLISDIKVENNIPFYSDKELAEMETSSKYNHLQQSAFSGLIHIPFGADQFEISWYSIVEDQYYKVNVPFSIDKFKLEEEKYPLNEPKSIRGQKAKRTFLHLHQNGGFKLYNEDAVLLDFQSHKPTEISEEEKNKKLIAHQSSHKYYDDKKHFSDLIETLRKSNTIQERFELKEKLIVWNLEFSGLHKDHYLEINNTNFENYKIEKEAAVEFDLKPLPKKITFVYRGSYLFPWLKLHIDTLKLNQLIEKVLLDDFENRISFSLDFKDNDASDLVFTVIANGKKTLFTDWEIEIDQYRKKDMNDQQREKNEDTTKRTLLQEGWDFVFAKNYEDAQQKCDALKAIDSEYASAYFLEVRILWYTKGFETCYSKRDYYFAKTKHEPPVQALIYNSYGCILDLELRYEESLPYFEKAIEINPKEPIFVCNLGEMYYKLKDPAKALKEARKAKLMGYESSMLSEILANKGVIDLINH</sequence>
<keyword evidence="2" id="KW-1133">Transmembrane helix</keyword>
<feature type="transmembrane region" description="Helical" evidence="2">
    <location>
        <begin position="102"/>
        <end position="125"/>
    </location>
</feature>
<keyword evidence="4" id="KW-1185">Reference proteome</keyword>
<keyword evidence="1" id="KW-0802">TPR repeat</keyword>
<name>A0ABP7GL67_9FLAO</name>
<evidence type="ECO:0008006" key="5">
    <source>
        <dbReference type="Google" id="ProtNLM"/>
    </source>
</evidence>
<gene>
    <name evidence="3" type="ORF">GCM10022423_21410</name>
</gene>
<reference evidence="4" key="1">
    <citation type="journal article" date="2019" name="Int. J. Syst. Evol. Microbiol.">
        <title>The Global Catalogue of Microorganisms (GCM) 10K type strain sequencing project: providing services to taxonomists for standard genome sequencing and annotation.</title>
        <authorList>
            <consortium name="The Broad Institute Genomics Platform"/>
            <consortium name="The Broad Institute Genome Sequencing Center for Infectious Disease"/>
            <person name="Wu L."/>
            <person name="Ma J."/>
        </authorList>
    </citation>
    <scope>NUCLEOTIDE SEQUENCE [LARGE SCALE GENOMIC DNA]</scope>
    <source>
        <strain evidence="4">JCM 17337</strain>
    </source>
</reference>
<dbReference type="EMBL" id="BAABDU010000004">
    <property type="protein sequence ID" value="GAA3768110.1"/>
    <property type="molecule type" value="Genomic_DNA"/>
</dbReference>
<feature type="transmembrane region" description="Helical" evidence="2">
    <location>
        <begin position="12"/>
        <end position="32"/>
    </location>
</feature>
<comment type="caution">
    <text evidence="3">The sequence shown here is derived from an EMBL/GenBank/DDBJ whole genome shotgun (WGS) entry which is preliminary data.</text>
</comment>
<proteinExistence type="predicted"/>
<dbReference type="SMART" id="SM00028">
    <property type="entry name" value="TPR"/>
    <property type="match status" value="2"/>
</dbReference>
<evidence type="ECO:0000313" key="4">
    <source>
        <dbReference type="Proteomes" id="UP001500748"/>
    </source>
</evidence>
<keyword evidence="2" id="KW-0472">Membrane</keyword>
<dbReference type="Proteomes" id="UP001500748">
    <property type="component" value="Unassembled WGS sequence"/>
</dbReference>
<dbReference type="Gene3D" id="1.25.40.10">
    <property type="entry name" value="Tetratricopeptide repeat domain"/>
    <property type="match status" value="1"/>
</dbReference>
<feature type="repeat" description="TPR" evidence="1">
    <location>
        <begin position="554"/>
        <end position="587"/>
    </location>
</feature>
<dbReference type="Pfam" id="PF13181">
    <property type="entry name" value="TPR_8"/>
    <property type="match status" value="1"/>
</dbReference>
<dbReference type="SUPFAM" id="SSF48452">
    <property type="entry name" value="TPR-like"/>
    <property type="match status" value="1"/>
</dbReference>
<protein>
    <recommendedName>
        <fullName evidence="5">Tetratricopeptide repeat protein</fullName>
    </recommendedName>
</protein>
<evidence type="ECO:0000256" key="1">
    <source>
        <dbReference type="PROSITE-ProRule" id="PRU00339"/>
    </source>
</evidence>
<accession>A0ABP7GL67</accession>